<dbReference type="PANTHER" id="PTHR47917">
    <property type="match status" value="1"/>
</dbReference>
<dbReference type="PANTHER" id="PTHR47917:SF2">
    <property type="entry name" value="COENZYME F420:L-GLUTAMATE LIGASE-LIKE DOMAIN-CONTAINING PROTEIN"/>
    <property type="match status" value="1"/>
</dbReference>
<dbReference type="GO" id="GO:0052618">
    <property type="term" value="F:coenzyme F420-0:L-glutamate ligase activity"/>
    <property type="evidence" value="ECO:0007669"/>
    <property type="project" value="UniProtKB-EC"/>
</dbReference>
<comment type="caution">
    <text evidence="2">The sequence shown here is derived from an EMBL/GenBank/DDBJ whole genome shotgun (WGS) entry which is preliminary data.</text>
</comment>
<dbReference type="AlphaFoldDB" id="A0A081RP40"/>
<protein>
    <submittedName>
        <fullName evidence="2">GTP protein</fullName>
        <ecNumber evidence="2">6.3.2.31</ecNumber>
    </submittedName>
</protein>
<dbReference type="Gene3D" id="3.90.1660.10">
    <property type="entry name" value="CofE-like domain"/>
    <property type="match status" value="1"/>
</dbReference>
<dbReference type="EMBL" id="JOKN01000006">
    <property type="protein sequence ID" value="KEQ56963.1"/>
    <property type="molecule type" value="Genomic_DNA"/>
</dbReference>
<dbReference type="Proteomes" id="UP000028059">
    <property type="component" value="Unassembled WGS sequence"/>
</dbReference>
<dbReference type="InterPro" id="IPR002847">
    <property type="entry name" value="F420-0_gamma-glut_ligase-dom"/>
</dbReference>
<evidence type="ECO:0000313" key="3">
    <source>
        <dbReference type="Proteomes" id="UP000028059"/>
    </source>
</evidence>
<feature type="domain" description="Coenzyme F420:L-glutamate ligase-like" evidence="1">
    <location>
        <begin position="12"/>
        <end position="224"/>
    </location>
</feature>
<evidence type="ECO:0000259" key="1">
    <source>
        <dbReference type="Pfam" id="PF01996"/>
    </source>
</evidence>
<dbReference type="FunFam" id="3.90.1660.10:FF:000003">
    <property type="entry name" value="Coenzyme F420:L-glutamate ligase"/>
    <property type="match status" value="1"/>
</dbReference>
<keyword evidence="3" id="KW-1185">Reference proteome</keyword>
<accession>A0A081RP40</accession>
<dbReference type="SUPFAM" id="SSF144010">
    <property type="entry name" value="CofE-like"/>
    <property type="match status" value="1"/>
</dbReference>
<proteinExistence type="predicted"/>
<sequence length="259" mass="28459">MQLTVLPLLADRMNEKFDVFEVFLDTLEKNKIKLEDGDVLVISTKYISNSQGRIVDLENIQISDEGLDVSKKYQLKPEIAEVVIRESDKIFGGIGGFVITSSDNIMAPNAGIDKSNARKGKVILYPKDPYLVAEQLRRKIFLKMSIHVGVILVDSRLMPARIGTSGVAIACAGIEPVLDMRSKKDLDGNPLKVTFQAVVDNLATIANHKMGEGAESKPFAIVRNSGATLTDRKIDSSEMAIDPDQCVYVRGLSNPPKKQ</sequence>
<organism evidence="2 3">
    <name type="scientific">Marine Group I thaumarchaeote SCGC AAA799-N04</name>
    <dbReference type="NCBI Taxonomy" id="1502293"/>
    <lineage>
        <taxon>Archaea</taxon>
        <taxon>Nitrososphaerota</taxon>
        <taxon>Marine Group I</taxon>
    </lineage>
</organism>
<evidence type="ECO:0000313" key="2">
    <source>
        <dbReference type="EMBL" id="KEQ56963.1"/>
    </source>
</evidence>
<keyword evidence="2" id="KW-0436">Ligase</keyword>
<dbReference type="PATRIC" id="fig|1502293.3.peg.447"/>
<name>A0A081RP40_9ARCH</name>
<dbReference type="Gene3D" id="3.30.1330.100">
    <property type="entry name" value="CofE-like"/>
    <property type="match status" value="1"/>
</dbReference>
<dbReference type="EC" id="6.3.2.31" evidence="2"/>
<reference evidence="2 3" key="1">
    <citation type="submission" date="2014-06" db="EMBL/GenBank/DDBJ databases">
        <authorList>
            <person name="Ngugi D.K."/>
            <person name="Blom J."/>
            <person name="Alam I."/>
            <person name="Rashid M."/>
            <person name="Ba Alawi W."/>
            <person name="Zhang G."/>
            <person name="Hikmawan T."/>
            <person name="Guan Y."/>
            <person name="Antunes A."/>
            <person name="Siam R."/>
            <person name="ElDorry H."/>
            <person name="Bajic V."/>
            <person name="Stingl U."/>
        </authorList>
    </citation>
    <scope>NUCLEOTIDE SEQUENCE [LARGE SCALE GENOMIC DNA]</scope>
    <source>
        <strain evidence="2">SCGC AAA799-N04</strain>
    </source>
</reference>
<gene>
    <name evidence="2" type="primary">cofE</name>
    <name evidence="2" type="ORF">AAA799N04_00471</name>
</gene>
<dbReference type="Pfam" id="PF01996">
    <property type="entry name" value="F420_ligase"/>
    <property type="match status" value="1"/>
</dbReference>